<reference evidence="6 7" key="1">
    <citation type="submission" date="2020-08" db="EMBL/GenBank/DDBJ databases">
        <title>Genomic Encyclopedia of Type Strains, Phase IV (KMG-IV): sequencing the most valuable type-strain genomes for metagenomic binning, comparative biology and taxonomic classification.</title>
        <authorList>
            <person name="Goeker M."/>
        </authorList>
    </citation>
    <scope>NUCLEOTIDE SEQUENCE [LARGE SCALE GENOMIC DNA]</scope>
    <source>
        <strain evidence="6 7">DSM 26385</strain>
    </source>
</reference>
<sequence>MFSAVAPAWAEDTLSRIARTGTVFIGHRQGEVPFSYVADGKVTGYSVEICLEVVEAMRRRLGLTRLEVRFVPVTPATRFIMIGAGKIDVECAATTNTAERRKLAEFSYPHYVSATRFVARRKDGLAKLVDLAGRSVATTTGTVNVEQLNALNRKEKLNISVLLSRSHQEAFDLVSTGRASAFVMDDILLAGLVASSPDPSEYVISREALSPPEPYGIAMPPGDLAFKDMFNREMLQLFENGEIARLYERWFTQPMPPDGNNMKLPLSDDMKAVFAAPRLYEQ</sequence>
<dbReference type="EMBL" id="JACIDU010000002">
    <property type="protein sequence ID" value="MBB4102212.1"/>
    <property type="molecule type" value="Genomic_DNA"/>
</dbReference>
<evidence type="ECO:0000313" key="7">
    <source>
        <dbReference type="Proteomes" id="UP000584824"/>
    </source>
</evidence>
<dbReference type="PANTHER" id="PTHR30085:SF2">
    <property type="entry name" value="GLUTAMATE_ASPARTATE IMPORT SOLUTE-BINDING PROTEIN"/>
    <property type="match status" value="1"/>
</dbReference>
<name>A0A7W6K183_9HYPH</name>
<protein>
    <submittedName>
        <fullName evidence="6">Glutamate/aspartate transport system substrate-binding protein</fullName>
    </submittedName>
</protein>
<dbReference type="InterPro" id="IPR001320">
    <property type="entry name" value="Iontro_rcpt_C"/>
</dbReference>
<evidence type="ECO:0000259" key="5">
    <source>
        <dbReference type="SMART" id="SM00079"/>
    </source>
</evidence>
<dbReference type="GO" id="GO:0006865">
    <property type="term" value="P:amino acid transport"/>
    <property type="evidence" value="ECO:0007669"/>
    <property type="project" value="TreeGrafter"/>
</dbReference>
<gene>
    <name evidence="6" type="ORF">GGQ66_000740</name>
</gene>
<dbReference type="SUPFAM" id="SSF53850">
    <property type="entry name" value="Periplasmic binding protein-like II"/>
    <property type="match status" value="1"/>
</dbReference>
<organism evidence="6 7">
    <name type="scientific">Allorhizobium borbori</name>
    <dbReference type="NCBI Taxonomy" id="485907"/>
    <lineage>
        <taxon>Bacteria</taxon>
        <taxon>Pseudomonadati</taxon>
        <taxon>Pseudomonadota</taxon>
        <taxon>Alphaproteobacteria</taxon>
        <taxon>Hyphomicrobiales</taxon>
        <taxon>Rhizobiaceae</taxon>
        <taxon>Rhizobium/Agrobacterium group</taxon>
        <taxon>Allorhizobium</taxon>
    </lineage>
</organism>
<dbReference type="AlphaFoldDB" id="A0A7W6K183"/>
<dbReference type="Gene3D" id="3.40.190.10">
    <property type="entry name" value="Periplasmic binding protein-like II"/>
    <property type="match status" value="2"/>
</dbReference>
<dbReference type="SMART" id="SM00079">
    <property type="entry name" value="PBPe"/>
    <property type="match status" value="1"/>
</dbReference>
<feature type="domain" description="Ionotropic glutamate receptor C-terminal" evidence="5">
    <location>
        <begin position="22"/>
        <end position="253"/>
    </location>
</feature>
<keyword evidence="7" id="KW-1185">Reference proteome</keyword>
<dbReference type="Proteomes" id="UP000584824">
    <property type="component" value="Unassembled WGS sequence"/>
</dbReference>
<dbReference type="GO" id="GO:0030288">
    <property type="term" value="C:outer membrane-bounded periplasmic space"/>
    <property type="evidence" value="ECO:0007669"/>
    <property type="project" value="TreeGrafter"/>
</dbReference>
<comment type="caution">
    <text evidence="6">The sequence shown here is derived from an EMBL/GenBank/DDBJ whole genome shotgun (WGS) entry which is preliminary data.</text>
</comment>
<dbReference type="CDD" id="cd13688">
    <property type="entry name" value="PBP2_GltI_DEBP"/>
    <property type="match status" value="1"/>
</dbReference>
<keyword evidence="2" id="KW-0813">Transport</keyword>
<dbReference type="SMART" id="SM00062">
    <property type="entry name" value="PBPb"/>
    <property type="match status" value="1"/>
</dbReference>
<feature type="domain" description="Solute-binding protein family 3/N-terminal" evidence="4">
    <location>
        <begin position="22"/>
        <end position="254"/>
    </location>
</feature>
<accession>A0A7W6K183</accession>
<dbReference type="GO" id="GO:0015276">
    <property type="term" value="F:ligand-gated monoatomic ion channel activity"/>
    <property type="evidence" value="ECO:0007669"/>
    <property type="project" value="InterPro"/>
</dbReference>
<comment type="similarity">
    <text evidence="1">Belongs to the bacterial solute-binding protein 3 family.</text>
</comment>
<dbReference type="GO" id="GO:0005576">
    <property type="term" value="C:extracellular region"/>
    <property type="evidence" value="ECO:0007669"/>
    <property type="project" value="TreeGrafter"/>
</dbReference>
<evidence type="ECO:0000256" key="3">
    <source>
        <dbReference type="ARBA" id="ARBA00022729"/>
    </source>
</evidence>
<keyword evidence="3" id="KW-0732">Signal</keyword>
<proteinExistence type="inferred from homology"/>
<dbReference type="RefSeq" id="WP_237358772.1">
    <property type="nucleotide sequence ID" value="NZ_JACIDU010000002.1"/>
</dbReference>
<dbReference type="InterPro" id="IPR001638">
    <property type="entry name" value="Solute-binding_3/MltF_N"/>
</dbReference>
<evidence type="ECO:0000256" key="2">
    <source>
        <dbReference type="ARBA" id="ARBA00022448"/>
    </source>
</evidence>
<evidence type="ECO:0000256" key="1">
    <source>
        <dbReference type="ARBA" id="ARBA00010333"/>
    </source>
</evidence>
<dbReference type="GO" id="GO:0016020">
    <property type="term" value="C:membrane"/>
    <property type="evidence" value="ECO:0007669"/>
    <property type="project" value="InterPro"/>
</dbReference>
<evidence type="ECO:0000259" key="4">
    <source>
        <dbReference type="SMART" id="SM00062"/>
    </source>
</evidence>
<dbReference type="Pfam" id="PF00497">
    <property type="entry name" value="SBP_bac_3"/>
    <property type="match status" value="1"/>
</dbReference>
<evidence type="ECO:0000313" key="6">
    <source>
        <dbReference type="EMBL" id="MBB4102212.1"/>
    </source>
</evidence>
<dbReference type="PANTHER" id="PTHR30085">
    <property type="entry name" value="AMINO ACID ABC TRANSPORTER PERMEASE"/>
    <property type="match status" value="1"/>
</dbReference>
<dbReference type="InterPro" id="IPR051455">
    <property type="entry name" value="Bact_solute-bind_prot3"/>
</dbReference>